<dbReference type="Proteomes" id="UP000012960">
    <property type="component" value="Unplaced"/>
</dbReference>
<reference evidence="1" key="1">
    <citation type="submission" date="2021-03" db="EMBL/GenBank/DDBJ databases">
        <authorList>
            <consortium name="Genoscope - CEA"/>
            <person name="William W."/>
        </authorList>
    </citation>
    <scope>NUCLEOTIDE SEQUENCE</scope>
    <source>
        <strain evidence="1">Doubled-haploid Pahang</strain>
    </source>
</reference>
<dbReference type="EMBL" id="HG996474">
    <property type="protein sequence ID" value="CAG1836469.1"/>
    <property type="molecule type" value="Genomic_DNA"/>
</dbReference>
<dbReference type="InParanoid" id="A0A804KNN4"/>
<sequence length="38" mass="4405">MRVSAAIFTLTVCEMCNRWNYPCQQCNSYLSSMTTTFC</sequence>
<proteinExistence type="predicted"/>
<dbReference type="EnsemblPlants" id="Ma09_t25740.1">
    <property type="protein sequence ID" value="Ma09_p25740.1"/>
    <property type="gene ID" value="Ma09_g25740"/>
</dbReference>
<reference evidence="2" key="2">
    <citation type="submission" date="2021-05" db="UniProtKB">
        <authorList>
            <consortium name="EnsemblPlants"/>
        </authorList>
    </citation>
    <scope>IDENTIFICATION</scope>
    <source>
        <strain evidence="2">subsp. malaccensis</strain>
    </source>
</reference>
<accession>A0A804KNN4</accession>
<keyword evidence="3" id="KW-1185">Reference proteome</keyword>
<name>A0A804KNN4_MUSAM</name>
<protein>
    <submittedName>
        <fullName evidence="1">(wild Malaysian banana) hypothetical protein</fullName>
    </submittedName>
</protein>
<evidence type="ECO:0000313" key="2">
    <source>
        <dbReference type="EnsemblPlants" id="Ma09_p25740.1"/>
    </source>
</evidence>
<dbReference type="AlphaFoldDB" id="A0A804KNN4"/>
<evidence type="ECO:0000313" key="3">
    <source>
        <dbReference type="Proteomes" id="UP000012960"/>
    </source>
</evidence>
<dbReference type="Gramene" id="Ma09_t25740.1">
    <property type="protein sequence ID" value="Ma09_p25740.1"/>
    <property type="gene ID" value="Ma09_g25740"/>
</dbReference>
<evidence type="ECO:0000313" key="1">
    <source>
        <dbReference type="EMBL" id="CAG1836469.1"/>
    </source>
</evidence>
<gene>
    <name evidence="1" type="ORF">GSMUA_244380.1</name>
</gene>
<organism evidence="2 3">
    <name type="scientific">Musa acuminata subsp. malaccensis</name>
    <name type="common">Wild banana</name>
    <name type="synonym">Musa malaccensis</name>
    <dbReference type="NCBI Taxonomy" id="214687"/>
    <lineage>
        <taxon>Eukaryota</taxon>
        <taxon>Viridiplantae</taxon>
        <taxon>Streptophyta</taxon>
        <taxon>Embryophyta</taxon>
        <taxon>Tracheophyta</taxon>
        <taxon>Spermatophyta</taxon>
        <taxon>Magnoliopsida</taxon>
        <taxon>Liliopsida</taxon>
        <taxon>Zingiberales</taxon>
        <taxon>Musaceae</taxon>
        <taxon>Musa</taxon>
    </lineage>
</organism>